<protein>
    <recommendedName>
        <fullName evidence="2">EF-hand domain-containing protein</fullName>
    </recommendedName>
</protein>
<feature type="region of interest" description="Disordered" evidence="1">
    <location>
        <begin position="161"/>
        <end position="181"/>
    </location>
</feature>
<evidence type="ECO:0000259" key="2">
    <source>
        <dbReference type="PROSITE" id="PS50222"/>
    </source>
</evidence>
<dbReference type="InterPro" id="IPR011992">
    <property type="entry name" value="EF-hand-dom_pair"/>
</dbReference>
<feature type="domain" description="EF-hand" evidence="2">
    <location>
        <begin position="6"/>
        <end position="41"/>
    </location>
</feature>
<dbReference type="PROSITE" id="PS50222">
    <property type="entry name" value="EF_HAND_2"/>
    <property type="match status" value="1"/>
</dbReference>
<name>A0ABR2KQ09_9EUKA</name>
<evidence type="ECO:0000313" key="3">
    <source>
        <dbReference type="EMBL" id="KAK8893134.1"/>
    </source>
</evidence>
<dbReference type="Proteomes" id="UP001470230">
    <property type="component" value="Unassembled WGS sequence"/>
</dbReference>
<comment type="caution">
    <text evidence="3">The sequence shown here is derived from an EMBL/GenBank/DDBJ whole genome shotgun (WGS) entry which is preliminary data.</text>
</comment>
<proteinExistence type="predicted"/>
<evidence type="ECO:0000313" key="4">
    <source>
        <dbReference type="Proteomes" id="UP001470230"/>
    </source>
</evidence>
<gene>
    <name evidence="3" type="ORF">M9Y10_021549</name>
</gene>
<dbReference type="SUPFAM" id="SSF47473">
    <property type="entry name" value="EF-hand"/>
    <property type="match status" value="1"/>
</dbReference>
<dbReference type="EMBL" id="JAPFFF010000003">
    <property type="protein sequence ID" value="KAK8893134.1"/>
    <property type="molecule type" value="Genomic_DNA"/>
</dbReference>
<dbReference type="InterPro" id="IPR002048">
    <property type="entry name" value="EF_hand_dom"/>
</dbReference>
<dbReference type="Gene3D" id="1.10.238.10">
    <property type="entry name" value="EF-hand"/>
    <property type="match status" value="1"/>
</dbReference>
<evidence type="ECO:0000256" key="1">
    <source>
        <dbReference type="SAM" id="MobiDB-lite"/>
    </source>
</evidence>
<sequence>MPLNDAQRSEIEKIFLNFNENNTGALSFDEFYNFLEYAWSNESSIQSMWSFNLNTPIAKFIFYGISNQSSNTVIFSDVLSLIEAVLDKDNDYLIRFIYKAMDSEHSDNIPIDVIPKSALLFGFDNCENKIYQKIYKKFGDGKKNLTYQEFYQLLTNPSKDNSVLTSKKNNPEESETNTVSKSACCLLI</sequence>
<accession>A0ABR2KQ09</accession>
<reference evidence="3 4" key="1">
    <citation type="submission" date="2024-04" db="EMBL/GenBank/DDBJ databases">
        <title>Tritrichomonas musculus Genome.</title>
        <authorList>
            <person name="Alves-Ferreira E."/>
            <person name="Grigg M."/>
            <person name="Lorenzi H."/>
            <person name="Galac M."/>
        </authorList>
    </citation>
    <scope>NUCLEOTIDE SEQUENCE [LARGE SCALE GENOMIC DNA]</scope>
    <source>
        <strain evidence="3 4">EAF2021</strain>
    </source>
</reference>
<keyword evidence="4" id="KW-1185">Reference proteome</keyword>
<organism evidence="3 4">
    <name type="scientific">Tritrichomonas musculus</name>
    <dbReference type="NCBI Taxonomy" id="1915356"/>
    <lineage>
        <taxon>Eukaryota</taxon>
        <taxon>Metamonada</taxon>
        <taxon>Parabasalia</taxon>
        <taxon>Tritrichomonadida</taxon>
        <taxon>Tritrichomonadidae</taxon>
        <taxon>Tritrichomonas</taxon>
    </lineage>
</organism>